<dbReference type="InterPro" id="IPR013783">
    <property type="entry name" value="Ig-like_fold"/>
</dbReference>
<dbReference type="AlphaFoldDB" id="A0A841GWE6"/>
<comment type="caution">
    <text evidence="2">The sequence shown here is derived from an EMBL/GenBank/DDBJ whole genome shotgun (WGS) entry which is preliminary data.</text>
</comment>
<dbReference type="Proteomes" id="UP000582837">
    <property type="component" value="Unassembled WGS sequence"/>
</dbReference>
<reference evidence="2 3" key="1">
    <citation type="submission" date="2020-08" db="EMBL/GenBank/DDBJ databases">
        <title>Genomic Encyclopedia of Type Strains, Phase IV (KMG-IV): sequencing the most valuable type-strain genomes for metagenomic binning, comparative biology and taxonomic classification.</title>
        <authorList>
            <person name="Goeker M."/>
        </authorList>
    </citation>
    <scope>NUCLEOTIDE SEQUENCE [LARGE SCALE GENOMIC DNA]</scope>
    <source>
        <strain evidence="2 3">DSM 29007</strain>
    </source>
</reference>
<keyword evidence="1" id="KW-0732">Signal</keyword>
<feature type="chain" id="PRO_5032540430" description="Fibronectin type-III domain-containing protein" evidence="1">
    <location>
        <begin position="17"/>
        <end position="133"/>
    </location>
</feature>
<feature type="signal peptide" evidence="1">
    <location>
        <begin position="1"/>
        <end position="16"/>
    </location>
</feature>
<sequence length="133" mass="14095">MTTRKLICMLAVLATAACDGGRQPVASAEGGPRLLTTPSLTVTVTSGTPTLTWSASTGATSYEIQRYISDWGGIYTSIPVAVSPRSYTDSETCISSINKGHYVVYTVDALDSVTGQRLSSSSKSFYLCGWPPE</sequence>
<dbReference type="RefSeq" id="WP_170039880.1">
    <property type="nucleotide sequence ID" value="NZ_JABDTL010000002.1"/>
</dbReference>
<accession>A0A841GWE6</accession>
<name>A0A841GWE6_9BACT</name>
<organism evidence="2 3">
    <name type="scientific">Longimicrobium terrae</name>
    <dbReference type="NCBI Taxonomy" id="1639882"/>
    <lineage>
        <taxon>Bacteria</taxon>
        <taxon>Pseudomonadati</taxon>
        <taxon>Gemmatimonadota</taxon>
        <taxon>Longimicrobiia</taxon>
        <taxon>Longimicrobiales</taxon>
        <taxon>Longimicrobiaceae</taxon>
        <taxon>Longimicrobium</taxon>
    </lineage>
</organism>
<evidence type="ECO:0008006" key="4">
    <source>
        <dbReference type="Google" id="ProtNLM"/>
    </source>
</evidence>
<evidence type="ECO:0000313" key="2">
    <source>
        <dbReference type="EMBL" id="MBB6070114.1"/>
    </source>
</evidence>
<keyword evidence="3" id="KW-1185">Reference proteome</keyword>
<gene>
    <name evidence="2" type="ORF">HNQ61_001731</name>
</gene>
<dbReference type="PROSITE" id="PS51257">
    <property type="entry name" value="PROKAR_LIPOPROTEIN"/>
    <property type="match status" value="1"/>
</dbReference>
<evidence type="ECO:0000313" key="3">
    <source>
        <dbReference type="Proteomes" id="UP000582837"/>
    </source>
</evidence>
<dbReference type="EMBL" id="JACHIA010000003">
    <property type="protein sequence ID" value="MBB6070114.1"/>
    <property type="molecule type" value="Genomic_DNA"/>
</dbReference>
<evidence type="ECO:0000256" key="1">
    <source>
        <dbReference type="SAM" id="SignalP"/>
    </source>
</evidence>
<dbReference type="Gene3D" id="2.60.40.10">
    <property type="entry name" value="Immunoglobulins"/>
    <property type="match status" value="1"/>
</dbReference>
<proteinExistence type="predicted"/>
<protein>
    <recommendedName>
        <fullName evidence="4">Fibronectin type-III domain-containing protein</fullName>
    </recommendedName>
</protein>